<evidence type="ECO:0000256" key="2">
    <source>
        <dbReference type="ARBA" id="ARBA00022723"/>
    </source>
</evidence>
<name>A0AAE0H5R3_9PEZI</name>
<feature type="region of interest" description="Disordered" evidence="5">
    <location>
        <begin position="166"/>
        <end position="190"/>
    </location>
</feature>
<sequence>MTDELPPFPRAGPYKTLTAQCHCKSTHFTVKVPTSDLPLSVYLCHCSICRYTHGTLCSFQTPLPYGVEPDFVSPSSVESSLTGYMHEEATFERFFCTTCGCHIGERGLREDPSTGLDDWCVTSSIFDTHDEDTFRILSHNFPNPTTEPNLATWLPSVNGRTIHPWNPYPSDPRSALAHARPPEPDLPDRNRLLAQCHCGGVRFTLPRPSEAEAAHPFLSRYLRTGPTPSSAPPNPDTTDNATSTTSTTTTNPATDSAHAHTPATGPPTLKRLACLCLCTSCRLTSGTHAVASTYAPLHARVL</sequence>
<dbReference type="GO" id="GO:0046872">
    <property type="term" value="F:metal ion binding"/>
    <property type="evidence" value="ECO:0007669"/>
    <property type="project" value="UniProtKB-KW"/>
</dbReference>
<dbReference type="GeneID" id="87843150"/>
<keyword evidence="4" id="KW-0456">Lyase</keyword>
<comment type="caution">
    <text evidence="7">The sequence shown here is derived from an EMBL/GenBank/DDBJ whole genome shotgun (WGS) entry which is preliminary data.</text>
</comment>
<evidence type="ECO:0000256" key="1">
    <source>
        <dbReference type="ARBA" id="ARBA00005495"/>
    </source>
</evidence>
<feature type="compositionally biased region" description="Low complexity" evidence="5">
    <location>
        <begin position="236"/>
        <end position="256"/>
    </location>
</feature>
<dbReference type="PROSITE" id="PS51891">
    <property type="entry name" value="CENP_V_GFA"/>
    <property type="match status" value="1"/>
</dbReference>
<proteinExistence type="inferred from homology"/>
<dbReference type="GO" id="GO:0016846">
    <property type="term" value="F:carbon-sulfur lyase activity"/>
    <property type="evidence" value="ECO:0007669"/>
    <property type="project" value="InterPro"/>
</dbReference>
<dbReference type="PANTHER" id="PTHR33337:SF31">
    <property type="entry name" value="DUF636 DOMAIN PROTEIN (AFU_ORTHOLOGUE AFUA_2G12650)"/>
    <property type="match status" value="1"/>
</dbReference>
<accession>A0AAE0H5R3</accession>
<dbReference type="InterPro" id="IPR006913">
    <property type="entry name" value="CENP-V/GFA"/>
</dbReference>
<keyword evidence="8" id="KW-1185">Reference proteome</keyword>
<evidence type="ECO:0000256" key="3">
    <source>
        <dbReference type="ARBA" id="ARBA00022833"/>
    </source>
</evidence>
<evidence type="ECO:0000256" key="4">
    <source>
        <dbReference type="ARBA" id="ARBA00023239"/>
    </source>
</evidence>
<evidence type="ECO:0000256" key="5">
    <source>
        <dbReference type="SAM" id="MobiDB-lite"/>
    </source>
</evidence>
<dbReference type="Gene3D" id="3.90.1590.10">
    <property type="entry name" value="glutathione-dependent formaldehyde- activating enzyme (gfa)"/>
    <property type="match status" value="1"/>
</dbReference>
<dbReference type="EMBL" id="JAUEPN010000013">
    <property type="protein sequence ID" value="KAK3290470.1"/>
    <property type="molecule type" value="Genomic_DNA"/>
</dbReference>
<dbReference type="Pfam" id="PF04828">
    <property type="entry name" value="GFA"/>
    <property type="match status" value="1"/>
</dbReference>
<dbReference type="SUPFAM" id="SSF51316">
    <property type="entry name" value="Mss4-like"/>
    <property type="match status" value="2"/>
</dbReference>
<gene>
    <name evidence="7" type="ORF">B0H64DRAFT_436709</name>
</gene>
<evidence type="ECO:0000313" key="7">
    <source>
        <dbReference type="EMBL" id="KAK3290470.1"/>
    </source>
</evidence>
<dbReference type="PANTHER" id="PTHR33337">
    <property type="entry name" value="GFA DOMAIN-CONTAINING PROTEIN"/>
    <property type="match status" value="1"/>
</dbReference>
<dbReference type="Proteomes" id="UP001278766">
    <property type="component" value="Unassembled WGS sequence"/>
</dbReference>
<evidence type="ECO:0000259" key="6">
    <source>
        <dbReference type="PROSITE" id="PS51891"/>
    </source>
</evidence>
<dbReference type="AlphaFoldDB" id="A0AAE0H5R3"/>
<evidence type="ECO:0000313" key="8">
    <source>
        <dbReference type="Proteomes" id="UP001278766"/>
    </source>
</evidence>
<dbReference type="RefSeq" id="XP_062653984.1">
    <property type="nucleotide sequence ID" value="XM_062806202.1"/>
</dbReference>
<reference evidence="7" key="1">
    <citation type="journal article" date="2023" name="Mol. Phylogenet. Evol.">
        <title>Genome-scale phylogeny and comparative genomics of the fungal order Sordariales.</title>
        <authorList>
            <person name="Hensen N."/>
            <person name="Bonometti L."/>
            <person name="Westerberg I."/>
            <person name="Brannstrom I.O."/>
            <person name="Guillou S."/>
            <person name="Cros-Aarteil S."/>
            <person name="Calhoun S."/>
            <person name="Haridas S."/>
            <person name="Kuo A."/>
            <person name="Mondo S."/>
            <person name="Pangilinan J."/>
            <person name="Riley R."/>
            <person name="LaButti K."/>
            <person name="Andreopoulos B."/>
            <person name="Lipzen A."/>
            <person name="Chen C."/>
            <person name="Yan M."/>
            <person name="Daum C."/>
            <person name="Ng V."/>
            <person name="Clum A."/>
            <person name="Steindorff A."/>
            <person name="Ohm R.A."/>
            <person name="Martin F."/>
            <person name="Silar P."/>
            <person name="Natvig D.O."/>
            <person name="Lalanne C."/>
            <person name="Gautier V."/>
            <person name="Ament-Velasquez S.L."/>
            <person name="Kruys A."/>
            <person name="Hutchinson M.I."/>
            <person name="Powell A.J."/>
            <person name="Barry K."/>
            <person name="Miller A.N."/>
            <person name="Grigoriev I.V."/>
            <person name="Debuchy R."/>
            <person name="Gladieux P."/>
            <person name="Hiltunen Thoren M."/>
            <person name="Johannesson H."/>
        </authorList>
    </citation>
    <scope>NUCLEOTIDE SEQUENCE</scope>
    <source>
        <strain evidence="7">CBS 168.71</strain>
    </source>
</reference>
<reference evidence="7" key="2">
    <citation type="submission" date="2023-06" db="EMBL/GenBank/DDBJ databases">
        <authorList>
            <consortium name="Lawrence Berkeley National Laboratory"/>
            <person name="Haridas S."/>
            <person name="Hensen N."/>
            <person name="Bonometti L."/>
            <person name="Westerberg I."/>
            <person name="Brannstrom I.O."/>
            <person name="Guillou S."/>
            <person name="Cros-Aarteil S."/>
            <person name="Calhoun S."/>
            <person name="Kuo A."/>
            <person name="Mondo S."/>
            <person name="Pangilinan J."/>
            <person name="Riley R."/>
            <person name="Labutti K."/>
            <person name="Andreopoulos B."/>
            <person name="Lipzen A."/>
            <person name="Chen C."/>
            <person name="Yanf M."/>
            <person name="Daum C."/>
            <person name="Ng V."/>
            <person name="Clum A."/>
            <person name="Steindorff A."/>
            <person name="Ohm R."/>
            <person name="Martin F."/>
            <person name="Silar P."/>
            <person name="Natvig D."/>
            <person name="Lalanne C."/>
            <person name="Gautier V."/>
            <person name="Ament-Velasquez S.L."/>
            <person name="Kruys A."/>
            <person name="Hutchinson M.I."/>
            <person name="Powell A.J."/>
            <person name="Barry K."/>
            <person name="Miller A.N."/>
            <person name="Grigoriev I.V."/>
            <person name="Debuchy R."/>
            <person name="Gladieux P."/>
            <person name="Thoren M.H."/>
            <person name="Johannesson H."/>
        </authorList>
    </citation>
    <scope>NUCLEOTIDE SEQUENCE</scope>
    <source>
        <strain evidence="7">CBS 168.71</strain>
    </source>
</reference>
<feature type="compositionally biased region" description="Basic and acidic residues" evidence="5">
    <location>
        <begin position="180"/>
        <end position="190"/>
    </location>
</feature>
<organism evidence="7 8">
    <name type="scientific">Chaetomium fimeti</name>
    <dbReference type="NCBI Taxonomy" id="1854472"/>
    <lineage>
        <taxon>Eukaryota</taxon>
        <taxon>Fungi</taxon>
        <taxon>Dikarya</taxon>
        <taxon>Ascomycota</taxon>
        <taxon>Pezizomycotina</taxon>
        <taxon>Sordariomycetes</taxon>
        <taxon>Sordariomycetidae</taxon>
        <taxon>Sordariales</taxon>
        <taxon>Chaetomiaceae</taxon>
        <taxon>Chaetomium</taxon>
    </lineage>
</organism>
<comment type="similarity">
    <text evidence="1">Belongs to the Gfa family.</text>
</comment>
<keyword evidence="2" id="KW-0479">Metal-binding</keyword>
<dbReference type="InterPro" id="IPR011057">
    <property type="entry name" value="Mss4-like_sf"/>
</dbReference>
<keyword evidence="3" id="KW-0862">Zinc</keyword>
<feature type="region of interest" description="Disordered" evidence="5">
    <location>
        <begin position="221"/>
        <end position="264"/>
    </location>
</feature>
<feature type="domain" description="CENP-V/GFA" evidence="6">
    <location>
        <begin position="17"/>
        <end position="154"/>
    </location>
</feature>
<protein>
    <recommendedName>
        <fullName evidence="6">CENP-V/GFA domain-containing protein</fullName>
    </recommendedName>
</protein>